<keyword evidence="9" id="KW-0067">ATP-binding</keyword>
<dbReference type="AlphaFoldDB" id="A0A1X7KYN9"/>
<dbReference type="FunFam" id="3.30.565.10:FF:000023">
    <property type="entry name" value="PAS domain-containing sensor histidine kinase"/>
    <property type="match status" value="1"/>
</dbReference>
<dbReference type="GO" id="GO:0004721">
    <property type="term" value="F:phosphoprotein phosphatase activity"/>
    <property type="evidence" value="ECO:0007669"/>
    <property type="project" value="TreeGrafter"/>
</dbReference>
<dbReference type="InterPro" id="IPR003661">
    <property type="entry name" value="HisK_dim/P_dom"/>
</dbReference>
<sequence length="484" mass="55727">MLKKFKILLLIIALTASGIVLVLGIWLYGSYKNRQELFLGTAERSLFNVLQNYYQNEVSAAWKKEQMEPLEKNKRYDALMGLLKSVYPDIDLTKFRSALDTSELRRMHMRRVKQVGRGKDAPDQLLPLYLLEKMNFNDQLLDTLETRLVKAFARNKIEAKFVLRLEEIKQDEFDQYYGRKARKDKLMTRPILVNPAEDQFLVAKFQAPWGYYISKMWVQVLFSILLLIALLGTFIYLLKTIKKQNELALLRRSFINNMTHELKTPVATVMAAIEAIQHFGAKDDKVKMEKYLEISKHELEHLHEMIERVLELNVDETNGVVLSLSRFDIRRVVEGALQALQVSSKKEVHISRDLPDEPLFIVGDESHLRNVVANLLDNAVKYSEEPVLLHIRLKEDPERVQLSISDKGKGIDPVHQKQIFDMFYRVPEGNLHAVKGFGLGLAYVKQVVSRHGGEIIVRSALGEGSTFTVSLPMKEVLLKKENHG</sequence>
<feature type="transmembrane region" description="Helical" evidence="12">
    <location>
        <begin position="216"/>
        <end position="238"/>
    </location>
</feature>
<dbReference type="EMBL" id="FXAU01000007">
    <property type="protein sequence ID" value="SMG46467.1"/>
    <property type="molecule type" value="Genomic_DNA"/>
</dbReference>
<dbReference type="GO" id="GO:0005524">
    <property type="term" value="F:ATP binding"/>
    <property type="evidence" value="ECO:0007669"/>
    <property type="project" value="UniProtKB-KW"/>
</dbReference>
<feature type="transmembrane region" description="Helical" evidence="12">
    <location>
        <begin position="7"/>
        <end position="29"/>
    </location>
</feature>
<dbReference type="Proteomes" id="UP000192980">
    <property type="component" value="Unassembled WGS sequence"/>
</dbReference>
<gene>
    <name evidence="14" type="ORF">SAMN05660862_3307</name>
</gene>
<feature type="domain" description="Histidine kinase" evidence="13">
    <location>
        <begin position="257"/>
        <end position="475"/>
    </location>
</feature>
<evidence type="ECO:0000256" key="2">
    <source>
        <dbReference type="ARBA" id="ARBA00004236"/>
    </source>
</evidence>
<reference evidence="14 15" key="1">
    <citation type="submission" date="2017-04" db="EMBL/GenBank/DDBJ databases">
        <authorList>
            <person name="Afonso C.L."/>
            <person name="Miller P.J."/>
            <person name="Scott M.A."/>
            <person name="Spackman E."/>
            <person name="Goraichik I."/>
            <person name="Dimitrov K.M."/>
            <person name="Suarez D.L."/>
            <person name="Swayne D.E."/>
        </authorList>
    </citation>
    <scope>NUCLEOTIDE SEQUENCE [LARGE SCALE GENOMIC DNA]</scope>
    <source>
        <strain evidence="14 15">DSM 22418</strain>
    </source>
</reference>
<evidence type="ECO:0000256" key="7">
    <source>
        <dbReference type="ARBA" id="ARBA00022741"/>
    </source>
</evidence>
<evidence type="ECO:0000256" key="10">
    <source>
        <dbReference type="ARBA" id="ARBA00023012"/>
    </source>
</evidence>
<evidence type="ECO:0000256" key="3">
    <source>
        <dbReference type="ARBA" id="ARBA00012438"/>
    </source>
</evidence>
<keyword evidence="12" id="KW-1133">Transmembrane helix</keyword>
<comment type="subcellular location">
    <subcellularLocation>
        <location evidence="2">Cell membrane</location>
    </subcellularLocation>
</comment>
<keyword evidence="5" id="KW-0597">Phosphoprotein</keyword>
<dbReference type="InterPro" id="IPR050351">
    <property type="entry name" value="BphY/WalK/GraS-like"/>
</dbReference>
<evidence type="ECO:0000313" key="14">
    <source>
        <dbReference type="EMBL" id="SMG46467.1"/>
    </source>
</evidence>
<evidence type="ECO:0000256" key="5">
    <source>
        <dbReference type="ARBA" id="ARBA00022553"/>
    </source>
</evidence>
<dbReference type="PROSITE" id="PS50109">
    <property type="entry name" value="HIS_KIN"/>
    <property type="match status" value="1"/>
</dbReference>
<dbReference type="EC" id="2.7.13.3" evidence="3"/>
<dbReference type="GO" id="GO:0000155">
    <property type="term" value="F:phosphorelay sensor kinase activity"/>
    <property type="evidence" value="ECO:0007669"/>
    <property type="project" value="InterPro"/>
</dbReference>
<dbReference type="SMART" id="SM00388">
    <property type="entry name" value="HisKA"/>
    <property type="match status" value="1"/>
</dbReference>
<dbReference type="PANTHER" id="PTHR45453:SF1">
    <property type="entry name" value="PHOSPHATE REGULON SENSOR PROTEIN PHOR"/>
    <property type="match status" value="1"/>
</dbReference>
<dbReference type="SUPFAM" id="SSF47384">
    <property type="entry name" value="Homodimeric domain of signal transducing histidine kinase"/>
    <property type="match status" value="1"/>
</dbReference>
<dbReference type="GO" id="GO:0016036">
    <property type="term" value="P:cellular response to phosphate starvation"/>
    <property type="evidence" value="ECO:0007669"/>
    <property type="project" value="TreeGrafter"/>
</dbReference>
<evidence type="ECO:0000259" key="13">
    <source>
        <dbReference type="PROSITE" id="PS50109"/>
    </source>
</evidence>
<dbReference type="SMART" id="SM00387">
    <property type="entry name" value="HATPase_c"/>
    <property type="match status" value="1"/>
</dbReference>
<dbReference type="Gene3D" id="1.10.287.130">
    <property type="match status" value="1"/>
</dbReference>
<protein>
    <recommendedName>
        <fullName evidence="3">histidine kinase</fullName>
        <ecNumber evidence="3">2.7.13.3</ecNumber>
    </recommendedName>
</protein>
<dbReference type="SUPFAM" id="SSF55874">
    <property type="entry name" value="ATPase domain of HSP90 chaperone/DNA topoisomerase II/histidine kinase"/>
    <property type="match status" value="1"/>
</dbReference>
<dbReference type="Pfam" id="PF02518">
    <property type="entry name" value="HATPase_c"/>
    <property type="match status" value="1"/>
</dbReference>
<dbReference type="InterPro" id="IPR005467">
    <property type="entry name" value="His_kinase_dom"/>
</dbReference>
<dbReference type="InterPro" id="IPR036097">
    <property type="entry name" value="HisK_dim/P_sf"/>
</dbReference>
<comment type="catalytic activity">
    <reaction evidence="1">
        <text>ATP + protein L-histidine = ADP + protein N-phospho-L-histidine.</text>
        <dbReference type="EC" id="2.7.13.3"/>
    </reaction>
</comment>
<name>A0A1X7KYN9_9SPHI</name>
<keyword evidence="7" id="KW-0547">Nucleotide-binding</keyword>
<keyword evidence="10" id="KW-0902">Two-component regulatory system</keyword>
<evidence type="ECO:0000256" key="9">
    <source>
        <dbReference type="ARBA" id="ARBA00022840"/>
    </source>
</evidence>
<keyword evidence="8 14" id="KW-0418">Kinase</keyword>
<evidence type="ECO:0000256" key="4">
    <source>
        <dbReference type="ARBA" id="ARBA00022475"/>
    </source>
</evidence>
<dbReference type="InterPro" id="IPR036890">
    <property type="entry name" value="HATPase_C_sf"/>
</dbReference>
<dbReference type="GO" id="GO:0005886">
    <property type="term" value="C:plasma membrane"/>
    <property type="evidence" value="ECO:0007669"/>
    <property type="project" value="UniProtKB-SubCell"/>
</dbReference>
<dbReference type="PRINTS" id="PR00344">
    <property type="entry name" value="BCTRLSENSOR"/>
</dbReference>
<dbReference type="Pfam" id="PF00512">
    <property type="entry name" value="HisKA"/>
    <property type="match status" value="1"/>
</dbReference>
<dbReference type="STRING" id="561061.SAMN05660862_3307"/>
<dbReference type="CDD" id="cd00075">
    <property type="entry name" value="HATPase"/>
    <property type="match status" value="1"/>
</dbReference>
<keyword evidence="4" id="KW-1003">Cell membrane</keyword>
<dbReference type="CDD" id="cd00082">
    <property type="entry name" value="HisKA"/>
    <property type="match status" value="1"/>
</dbReference>
<dbReference type="RefSeq" id="WP_085474009.1">
    <property type="nucleotide sequence ID" value="NZ_FXAU01000007.1"/>
</dbReference>
<dbReference type="InterPro" id="IPR003594">
    <property type="entry name" value="HATPase_dom"/>
</dbReference>
<keyword evidence="11 12" id="KW-0472">Membrane</keyword>
<keyword evidence="12" id="KW-0812">Transmembrane</keyword>
<evidence type="ECO:0000256" key="6">
    <source>
        <dbReference type="ARBA" id="ARBA00022679"/>
    </source>
</evidence>
<evidence type="ECO:0000256" key="12">
    <source>
        <dbReference type="SAM" id="Phobius"/>
    </source>
</evidence>
<evidence type="ECO:0000313" key="15">
    <source>
        <dbReference type="Proteomes" id="UP000192980"/>
    </source>
</evidence>
<evidence type="ECO:0000256" key="11">
    <source>
        <dbReference type="ARBA" id="ARBA00023136"/>
    </source>
</evidence>
<dbReference type="InterPro" id="IPR004358">
    <property type="entry name" value="Sig_transdc_His_kin-like_C"/>
</dbReference>
<accession>A0A1X7KYN9</accession>
<organism evidence="14 15">
    <name type="scientific">Sphingobacterium psychroaquaticum</name>
    <dbReference type="NCBI Taxonomy" id="561061"/>
    <lineage>
        <taxon>Bacteria</taxon>
        <taxon>Pseudomonadati</taxon>
        <taxon>Bacteroidota</taxon>
        <taxon>Sphingobacteriia</taxon>
        <taxon>Sphingobacteriales</taxon>
        <taxon>Sphingobacteriaceae</taxon>
        <taxon>Sphingobacterium</taxon>
    </lineage>
</organism>
<evidence type="ECO:0000256" key="1">
    <source>
        <dbReference type="ARBA" id="ARBA00000085"/>
    </source>
</evidence>
<dbReference type="PANTHER" id="PTHR45453">
    <property type="entry name" value="PHOSPHATE REGULON SENSOR PROTEIN PHOR"/>
    <property type="match status" value="1"/>
</dbReference>
<dbReference type="OrthoDB" id="921707at2"/>
<evidence type="ECO:0000256" key="8">
    <source>
        <dbReference type="ARBA" id="ARBA00022777"/>
    </source>
</evidence>
<proteinExistence type="predicted"/>
<keyword evidence="15" id="KW-1185">Reference proteome</keyword>
<keyword evidence="6" id="KW-0808">Transferase</keyword>
<dbReference type="Gene3D" id="3.30.565.10">
    <property type="entry name" value="Histidine kinase-like ATPase, C-terminal domain"/>
    <property type="match status" value="1"/>
</dbReference>